<dbReference type="RefSeq" id="WP_107110073.1">
    <property type="nucleotide sequence ID" value="NZ_JADZHC010000022.1"/>
</dbReference>
<dbReference type="AlphaFoldDB" id="A0A379Z4Q5"/>
<dbReference type="Pfam" id="PF14281">
    <property type="entry name" value="PDDEXK_4"/>
    <property type="match status" value="1"/>
</dbReference>
<evidence type="ECO:0008006" key="3">
    <source>
        <dbReference type="Google" id="ProtNLM"/>
    </source>
</evidence>
<dbReference type="EMBL" id="UGYO01000001">
    <property type="protein sequence ID" value="SUI54561.1"/>
    <property type="molecule type" value="Genomic_DNA"/>
</dbReference>
<organism evidence="1 2">
    <name type="scientific">Shewanella algae</name>
    <dbReference type="NCBI Taxonomy" id="38313"/>
    <lineage>
        <taxon>Bacteria</taxon>
        <taxon>Pseudomonadati</taxon>
        <taxon>Pseudomonadota</taxon>
        <taxon>Gammaproteobacteria</taxon>
        <taxon>Alteromonadales</taxon>
        <taxon>Shewanellaceae</taxon>
        <taxon>Shewanella</taxon>
    </lineage>
</organism>
<dbReference type="Proteomes" id="UP000254069">
    <property type="component" value="Unassembled WGS sequence"/>
</dbReference>
<protein>
    <recommendedName>
        <fullName evidence="3">PD-(D/E)XK nuclease superfamily protein</fullName>
    </recommendedName>
</protein>
<evidence type="ECO:0000313" key="1">
    <source>
        <dbReference type="EMBL" id="SUI54561.1"/>
    </source>
</evidence>
<keyword evidence="2" id="KW-1185">Reference proteome</keyword>
<name>A0A379Z4Q5_9GAMM</name>
<gene>
    <name evidence="1" type="ORF">NCTC10738_00902</name>
</gene>
<dbReference type="InterPro" id="IPR029470">
    <property type="entry name" value="PDDEXK_4"/>
</dbReference>
<reference evidence="1 2" key="1">
    <citation type="submission" date="2018-06" db="EMBL/GenBank/DDBJ databases">
        <authorList>
            <consortium name="Pathogen Informatics"/>
            <person name="Doyle S."/>
        </authorList>
    </citation>
    <scope>NUCLEOTIDE SEQUENCE [LARGE SCALE GENOMIC DNA]</scope>
    <source>
        <strain evidence="1 2">NCTC10738</strain>
    </source>
</reference>
<proteinExistence type="predicted"/>
<sequence length="356" mass="41002">MEIQQLQTLLEHIRGLPKAAPVEPTLFSIGARGHFENPTTDVLAFFFDSNGPHNLGSLVLETLLDILPVEGQQTDHNLVAAPLREVSTSSGRIDLLLEASEWVMVLENKIFYQQNNPFDDYKEFVVKKYQEKIPLFVVLSPSGKAPHGWYGVSYPVLIENLRQKLATYFIEQPLNKWMVLLREFILHLEHLMTNGNAVPPETTDYILKNLNKIREVQQIKERSIIDLQQACLRYIESALPNAGAVSKLHHWYGYPAIRHSFSKWRTKSDVVLFLDGREGVQFCINYYICDLYTPEQHAAATNFMKTEDCIEWKECNNTIACFKVSLPAFDQETMFEAVVRKLAQMDEFETKIRSQF</sequence>
<evidence type="ECO:0000313" key="2">
    <source>
        <dbReference type="Proteomes" id="UP000254069"/>
    </source>
</evidence>
<accession>A0A379Z4Q5</accession>